<dbReference type="InterPro" id="IPR050346">
    <property type="entry name" value="FMO-like"/>
</dbReference>
<dbReference type="Gene3D" id="3.50.50.60">
    <property type="entry name" value="FAD/NAD(P)-binding domain"/>
    <property type="match status" value="2"/>
</dbReference>
<dbReference type="Proteomes" id="UP001213000">
    <property type="component" value="Unassembled WGS sequence"/>
</dbReference>
<dbReference type="GO" id="GO:0050660">
    <property type="term" value="F:flavin adenine dinucleotide binding"/>
    <property type="evidence" value="ECO:0007669"/>
    <property type="project" value="InterPro"/>
</dbReference>
<dbReference type="AlphaFoldDB" id="A0AAD5VHG4"/>
<dbReference type="GO" id="GO:0004499">
    <property type="term" value="F:N,N-dimethylaniline monooxygenase activity"/>
    <property type="evidence" value="ECO:0007669"/>
    <property type="project" value="InterPro"/>
</dbReference>
<sequence>MTEWLTPSLRVGRYLHVLAFWNQHFDAVVVASGWYNTPNMPVIEGLEQWGQKFPKAIFHSRQYRYDSDYAGKKVLVVGAVARDHLISREVGQHSTKVYRSVRPQRYAAERPTIYYYVPHIPQNVSTVAEIKRFHASDSSSRTHASNLPVAPSSPVLVFILFLPLATAMASPSSPSIMSLPWEWTASLLLILFNLSLPMAFTYDRSTSTPSISIALLSASCSLCTLYGLVRKSQVAEPSIDVEVVPQEDLRDRSWQAALVRQVENKRDDYILHGMSQHLLPDPEVGKSMDYPSSAYHPVSCFEVCFPHLSGVISVSQILDLWLRTELGDTYSSASQRDNPWCRTVSRASIFD</sequence>
<evidence type="ECO:0000256" key="4">
    <source>
        <dbReference type="ARBA" id="ARBA00023002"/>
    </source>
</evidence>
<evidence type="ECO:0000313" key="6">
    <source>
        <dbReference type="Proteomes" id="UP001213000"/>
    </source>
</evidence>
<evidence type="ECO:0000256" key="1">
    <source>
        <dbReference type="ARBA" id="ARBA00009183"/>
    </source>
</evidence>
<comment type="similarity">
    <text evidence="1">Belongs to the FMO family.</text>
</comment>
<keyword evidence="4" id="KW-0560">Oxidoreductase</keyword>
<organism evidence="5 6">
    <name type="scientific">Leucocoprinus birnbaumii</name>
    <dbReference type="NCBI Taxonomy" id="56174"/>
    <lineage>
        <taxon>Eukaryota</taxon>
        <taxon>Fungi</taxon>
        <taxon>Dikarya</taxon>
        <taxon>Basidiomycota</taxon>
        <taxon>Agaricomycotina</taxon>
        <taxon>Agaricomycetes</taxon>
        <taxon>Agaricomycetidae</taxon>
        <taxon>Agaricales</taxon>
        <taxon>Agaricineae</taxon>
        <taxon>Agaricaceae</taxon>
        <taxon>Leucocoprinus</taxon>
    </lineage>
</organism>
<evidence type="ECO:0008006" key="7">
    <source>
        <dbReference type="Google" id="ProtNLM"/>
    </source>
</evidence>
<proteinExistence type="inferred from homology"/>
<dbReference type="PANTHER" id="PTHR23023">
    <property type="entry name" value="DIMETHYLANILINE MONOOXYGENASE"/>
    <property type="match status" value="1"/>
</dbReference>
<dbReference type="GO" id="GO:0050661">
    <property type="term" value="F:NADP binding"/>
    <property type="evidence" value="ECO:0007669"/>
    <property type="project" value="InterPro"/>
</dbReference>
<dbReference type="InterPro" id="IPR036188">
    <property type="entry name" value="FAD/NAD-bd_sf"/>
</dbReference>
<name>A0AAD5VHG4_9AGAR</name>
<gene>
    <name evidence="5" type="ORF">NP233_g10862</name>
</gene>
<dbReference type="InterPro" id="IPR020946">
    <property type="entry name" value="Flavin_mOase-like"/>
</dbReference>
<keyword evidence="3" id="KW-0274">FAD</keyword>
<protein>
    <recommendedName>
        <fullName evidence="7">Flavin-containing monooxygenase</fullName>
    </recommendedName>
</protein>
<reference evidence="5" key="1">
    <citation type="submission" date="2022-07" db="EMBL/GenBank/DDBJ databases">
        <title>Genome Sequence of Leucocoprinus birnbaumii.</title>
        <authorList>
            <person name="Buettner E."/>
        </authorList>
    </citation>
    <scope>NUCLEOTIDE SEQUENCE</scope>
    <source>
        <strain evidence="5">VT141</strain>
    </source>
</reference>
<evidence type="ECO:0000256" key="2">
    <source>
        <dbReference type="ARBA" id="ARBA00022630"/>
    </source>
</evidence>
<dbReference type="SUPFAM" id="SSF51905">
    <property type="entry name" value="FAD/NAD(P)-binding domain"/>
    <property type="match status" value="1"/>
</dbReference>
<evidence type="ECO:0000256" key="3">
    <source>
        <dbReference type="ARBA" id="ARBA00022827"/>
    </source>
</evidence>
<keyword evidence="6" id="KW-1185">Reference proteome</keyword>
<dbReference type="Pfam" id="PF00743">
    <property type="entry name" value="FMO-like"/>
    <property type="match status" value="1"/>
</dbReference>
<comment type="caution">
    <text evidence="5">The sequence shown here is derived from an EMBL/GenBank/DDBJ whole genome shotgun (WGS) entry which is preliminary data.</text>
</comment>
<keyword evidence="2" id="KW-0285">Flavoprotein</keyword>
<dbReference type="EMBL" id="JANIEX010001180">
    <property type="protein sequence ID" value="KAJ3560402.1"/>
    <property type="molecule type" value="Genomic_DNA"/>
</dbReference>
<evidence type="ECO:0000313" key="5">
    <source>
        <dbReference type="EMBL" id="KAJ3560402.1"/>
    </source>
</evidence>
<accession>A0AAD5VHG4</accession>